<keyword evidence="4" id="KW-0812">Transmembrane</keyword>
<dbReference type="InterPro" id="IPR007353">
    <property type="entry name" value="DUF421"/>
</dbReference>
<keyword evidence="5" id="KW-1133">Transmembrane helix</keyword>
<evidence type="ECO:0000256" key="2">
    <source>
        <dbReference type="ARBA" id="ARBA00006448"/>
    </source>
</evidence>
<dbReference type="Pfam" id="PF20730">
    <property type="entry name" value="YetF_N"/>
    <property type="match status" value="1"/>
</dbReference>
<comment type="similarity">
    <text evidence="2">Belongs to the UPF0702 family.</text>
</comment>
<sequence length="237" mass="26782">MESVMETSLRTVIGFIFLLALTRILGKKQLGQLTYFTYITGIAMGNIAGDMVVHKDVTIADGLAGLTIWAVMTFAVEYASLKFPTIRIALDGEPTIVIKRGQIMQKELASHRLNMDDLSMMLRVNNVFSIKDVDYAILEPNGELSILKKPQMEGVTRKDLNISPSQDLYLPTELIVDGQLVEKNLKEINLTKEWVLKELNKAGYHSFSDIFFAELQSDGTLYLERIRKDQKGTPWQH</sequence>
<evidence type="ECO:0000313" key="10">
    <source>
        <dbReference type="Proteomes" id="UP000049855"/>
    </source>
</evidence>
<evidence type="ECO:0000256" key="6">
    <source>
        <dbReference type="ARBA" id="ARBA00023136"/>
    </source>
</evidence>
<name>A0A0U1L1M9_9FIRM</name>
<dbReference type="InterPro" id="IPR023090">
    <property type="entry name" value="UPF0702_alpha/beta_dom_sf"/>
</dbReference>
<dbReference type="GO" id="GO:0005886">
    <property type="term" value="C:plasma membrane"/>
    <property type="evidence" value="ECO:0007669"/>
    <property type="project" value="UniProtKB-SubCell"/>
</dbReference>
<evidence type="ECO:0000259" key="7">
    <source>
        <dbReference type="Pfam" id="PF04239"/>
    </source>
</evidence>
<evidence type="ECO:0000313" key="9">
    <source>
        <dbReference type="EMBL" id="CQR73588.1"/>
    </source>
</evidence>
<evidence type="ECO:0000256" key="4">
    <source>
        <dbReference type="ARBA" id="ARBA00022692"/>
    </source>
</evidence>
<gene>
    <name evidence="9" type="ORF">SpAn4DRAFT_0050</name>
</gene>
<protein>
    <recommendedName>
        <fullName evidence="11">Membrane protein yetF</fullName>
    </recommendedName>
</protein>
<accession>A0A0U1L1M9</accession>
<dbReference type="Proteomes" id="UP000049855">
    <property type="component" value="Unassembled WGS sequence"/>
</dbReference>
<proteinExistence type="inferred from homology"/>
<keyword evidence="6" id="KW-0472">Membrane</keyword>
<evidence type="ECO:0008006" key="11">
    <source>
        <dbReference type="Google" id="ProtNLM"/>
    </source>
</evidence>
<reference evidence="10" key="1">
    <citation type="submission" date="2015-03" db="EMBL/GenBank/DDBJ databases">
        <authorList>
            <person name="Nijsse Bart"/>
        </authorList>
    </citation>
    <scope>NUCLEOTIDE SEQUENCE [LARGE SCALE GENOMIC DNA]</scope>
</reference>
<dbReference type="AlphaFoldDB" id="A0A0U1L1M9"/>
<dbReference type="RefSeq" id="WP_021170861.1">
    <property type="nucleotide sequence ID" value="NZ_CTRP01000014.1"/>
</dbReference>
<evidence type="ECO:0000256" key="3">
    <source>
        <dbReference type="ARBA" id="ARBA00022475"/>
    </source>
</evidence>
<dbReference type="PANTHER" id="PTHR34582">
    <property type="entry name" value="UPF0702 TRANSMEMBRANE PROTEIN YCAP"/>
    <property type="match status" value="1"/>
</dbReference>
<dbReference type="Pfam" id="PF04239">
    <property type="entry name" value="DUF421"/>
    <property type="match status" value="1"/>
</dbReference>
<evidence type="ECO:0000259" key="8">
    <source>
        <dbReference type="Pfam" id="PF20730"/>
    </source>
</evidence>
<organism evidence="9 10">
    <name type="scientific">Sporomusa ovata</name>
    <dbReference type="NCBI Taxonomy" id="2378"/>
    <lineage>
        <taxon>Bacteria</taxon>
        <taxon>Bacillati</taxon>
        <taxon>Bacillota</taxon>
        <taxon>Negativicutes</taxon>
        <taxon>Selenomonadales</taxon>
        <taxon>Sporomusaceae</taxon>
        <taxon>Sporomusa</taxon>
    </lineage>
</organism>
<evidence type="ECO:0000256" key="1">
    <source>
        <dbReference type="ARBA" id="ARBA00004651"/>
    </source>
</evidence>
<comment type="subcellular location">
    <subcellularLocation>
        <location evidence="1">Cell membrane</location>
        <topology evidence="1">Multi-pass membrane protein</topology>
    </subcellularLocation>
</comment>
<feature type="domain" description="YetF C-terminal" evidence="7">
    <location>
        <begin position="82"/>
        <end position="215"/>
    </location>
</feature>
<dbReference type="EMBL" id="CTRP01000014">
    <property type="protein sequence ID" value="CQR73588.1"/>
    <property type="molecule type" value="Genomic_DNA"/>
</dbReference>
<dbReference type="InterPro" id="IPR048454">
    <property type="entry name" value="YetF_N"/>
</dbReference>
<dbReference type="PANTHER" id="PTHR34582:SF7">
    <property type="entry name" value="UPF0702 TRANSMEMBRANE PROTEIN YDFS"/>
    <property type="match status" value="1"/>
</dbReference>
<dbReference type="Gene3D" id="3.30.240.20">
    <property type="entry name" value="bsu07140 like domains"/>
    <property type="match status" value="2"/>
</dbReference>
<evidence type="ECO:0000256" key="5">
    <source>
        <dbReference type="ARBA" id="ARBA00022989"/>
    </source>
</evidence>
<feature type="domain" description="YetF-like N-terminal transmembrane" evidence="8">
    <location>
        <begin position="5"/>
        <end position="78"/>
    </location>
</feature>
<keyword evidence="10" id="KW-1185">Reference proteome</keyword>
<keyword evidence="3" id="KW-1003">Cell membrane</keyword>